<gene>
    <name evidence="1" type="ORF">ZBT109_1928</name>
</gene>
<sequence>MHGHRLFFVLLTQRIVTVPQHRTRDSVVDHFPCDIEAASLQQLQRLLGKSNANQRSFIIAIGRTKHDLTVWKLYDLENRIVDHESPLMVKKRP</sequence>
<proteinExistence type="predicted"/>
<dbReference type="EMBL" id="AP018933">
    <property type="protein sequence ID" value="BBG30674.1"/>
    <property type="molecule type" value="Genomic_DNA"/>
</dbReference>
<reference evidence="1 2" key="1">
    <citation type="submission" date="2018-09" db="EMBL/GenBank/DDBJ databases">
        <title>Zymobacter palmae IAM14233 (=T109) whole genome analysis.</title>
        <authorList>
            <person name="Yanase H."/>
        </authorList>
    </citation>
    <scope>NUCLEOTIDE SEQUENCE [LARGE SCALE GENOMIC DNA]</scope>
    <source>
        <strain evidence="1 2">IAM14233</strain>
    </source>
</reference>
<protein>
    <submittedName>
        <fullName evidence="1">Predicted Zn-dependent peptidases</fullName>
    </submittedName>
</protein>
<evidence type="ECO:0000313" key="1">
    <source>
        <dbReference type="EMBL" id="BBG30674.1"/>
    </source>
</evidence>
<organism evidence="1 2">
    <name type="scientific">Zymobacter palmae</name>
    <dbReference type="NCBI Taxonomy" id="33074"/>
    <lineage>
        <taxon>Bacteria</taxon>
        <taxon>Pseudomonadati</taxon>
        <taxon>Pseudomonadota</taxon>
        <taxon>Gammaproteobacteria</taxon>
        <taxon>Oceanospirillales</taxon>
        <taxon>Halomonadaceae</taxon>
        <taxon>Zymobacter group</taxon>
        <taxon>Zymobacter</taxon>
    </lineage>
</organism>
<dbReference type="Proteomes" id="UP000267342">
    <property type="component" value="Chromosome"/>
</dbReference>
<accession>A0A348HGC2</accession>
<dbReference type="AlphaFoldDB" id="A0A348HGC2"/>
<dbReference type="KEGG" id="zpl:ZBT109_1928"/>
<keyword evidence="2" id="KW-1185">Reference proteome</keyword>
<evidence type="ECO:0000313" key="2">
    <source>
        <dbReference type="Proteomes" id="UP000267342"/>
    </source>
</evidence>
<name>A0A348HGC2_9GAMM</name>